<keyword evidence="2" id="KW-1185">Reference proteome</keyword>
<protein>
    <recommendedName>
        <fullName evidence="3">Sedlin</fullName>
    </recommendedName>
</protein>
<evidence type="ECO:0008006" key="3">
    <source>
        <dbReference type="Google" id="ProtNLM"/>
    </source>
</evidence>
<dbReference type="GO" id="GO:0006888">
    <property type="term" value="P:endoplasmic reticulum to Golgi vesicle-mediated transport"/>
    <property type="evidence" value="ECO:0007669"/>
    <property type="project" value="InterPro"/>
</dbReference>
<evidence type="ECO:0000313" key="2">
    <source>
        <dbReference type="Proteomes" id="UP000510647"/>
    </source>
</evidence>
<name>A0A7H9HMX0_9SACH</name>
<dbReference type="EMBL" id="CP059268">
    <property type="protein sequence ID" value="QLQ79124.1"/>
    <property type="molecule type" value="Genomic_DNA"/>
</dbReference>
<gene>
    <name evidence="1" type="ORF">HG537_0B04720</name>
</gene>
<dbReference type="InterPro" id="IPR006722">
    <property type="entry name" value="Sedlin"/>
</dbReference>
<dbReference type="AlphaFoldDB" id="A0A7H9HMX0"/>
<dbReference type="Gene3D" id="3.30.450.70">
    <property type="match status" value="1"/>
</dbReference>
<dbReference type="Proteomes" id="UP000510647">
    <property type="component" value="Chromosome 2"/>
</dbReference>
<dbReference type="InterPro" id="IPR011012">
    <property type="entry name" value="Longin-like_dom_sf"/>
</dbReference>
<dbReference type="Pfam" id="PF04628">
    <property type="entry name" value="Sedlin_N"/>
    <property type="match status" value="1"/>
</dbReference>
<dbReference type="GO" id="GO:0005737">
    <property type="term" value="C:cytoplasm"/>
    <property type="evidence" value="ECO:0007669"/>
    <property type="project" value="GOC"/>
</dbReference>
<dbReference type="SUPFAM" id="SSF64356">
    <property type="entry name" value="SNARE-like"/>
    <property type="match status" value="1"/>
</dbReference>
<proteinExistence type="predicted"/>
<organism evidence="1 2">
    <name type="scientific">Torulaspora globosa</name>
    <dbReference type="NCBI Taxonomy" id="48254"/>
    <lineage>
        <taxon>Eukaryota</taxon>
        <taxon>Fungi</taxon>
        <taxon>Dikarya</taxon>
        <taxon>Ascomycota</taxon>
        <taxon>Saccharomycotina</taxon>
        <taxon>Saccharomycetes</taxon>
        <taxon>Saccharomycetales</taxon>
        <taxon>Saccharomycetaceae</taxon>
        <taxon>Torulaspora</taxon>
    </lineage>
</organism>
<reference evidence="1 2" key="1">
    <citation type="submission" date="2020-06" db="EMBL/GenBank/DDBJ databases">
        <title>The yeast mating-type switching endonuclease HO is a domesticated member of an unorthodox homing genetic element family.</title>
        <authorList>
            <person name="Coughlan A.Y."/>
            <person name="Lombardi L."/>
            <person name="Braun-Galleani S."/>
            <person name="Martos A.R."/>
            <person name="Galeote V."/>
            <person name="Bigey F."/>
            <person name="Dequin S."/>
            <person name="Byrne K.P."/>
            <person name="Wolfe K.H."/>
        </authorList>
    </citation>
    <scope>NUCLEOTIDE SEQUENCE [LARGE SCALE GENOMIC DNA]</scope>
    <source>
        <strain evidence="1 2">CBS2947</strain>
    </source>
</reference>
<dbReference type="OrthoDB" id="18320at2759"/>
<evidence type="ECO:0000313" key="1">
    <source>
        <dbReference type="EMBL" id="QLQ79124.1"/>
    </source>
</evidence>
<accession>A0A7H9HMX0</accession>
<sequence>MTISPCFISLVDESDKPLLVYVPSALEKDVNTVLKYNVLCNMSLDYFENQLFKWSSLDTKPDIKFLFDLEGIVAYGLVIQQVGLKVIVGFSNETKPDELTDENIDDVFTRIKKVYLKAKMNPFVTDSGNENLAVKLKEKFSEEFPWT</sequence>